<dbReference type="SUPFAM" id="SSF50494">
    <property type="entry name" value="Trypsin-like serine proteases"/>
    <property type="match status" value="1"/>
</dbReference>
<evidence type="ECO:0000259" key="3">
    <source>
        <dbReference type="PROSITE" id="PS50240"/>
    </source>
</evidence>
<keyword evidence="4" id="KW-1185">Reference proteome</keyword>
<gene>
    <name evidence="5" type="primary">LOC108671699</name>
</gene>
<comment type="similarity">
    <text evidence="2">Belongs to the peptidase S1 family. CLIP subfamily.</text>
</comment>
<accession>A0A8B7NM75</accession>
<organism evidence="4 5">
    <name type="scientific">Hyalella azteca</name>
    <name type="common">Amphipod</name>
    <dbReference type="NCBI Taxonomy" id="294128"/>
    <lineage>
        <taxon>Eukaryota</taxon>
        <taxon>Metazoa</taxon>
        <taxon>Ecdysozoa</taxon>
        <taxon>Arthropoda</taxon>
        <taxon>Crustacea</taxon>
        <taxon>Multicrustacea</taxon>
        <taxon>Malacostraca</taxon>
        <taxon>Eumalacostraca</taxon>
        <taxon>Peracarida</taxon>
        <taxon>Amphipoda</taxon>
        <taxon>Senticaudata</taxon>
        <taxon>Talitrida</taxon>
        <taxon>Talitroidea</taxon>
        <taxon>Hyalellidae</taxon>
        <taxon>Hyalella</taxon>
    </lineage>
</organism>
<protein>
    <submittedName>
        <fullName evidence="5">Serine protease 33-like</fullName>
    </submittedName>
</protein>
<dbReference type="GeneID" id="108671699"/>
<evidence type="ECO:0000256" key="1">
    <source>
        <dbReference type="ARBA" id="ARBA00023157"/>
    </source>
</evidence>
<evidence type="ECO:0000313" key="5">
    <source>
        <dbReference type="RefSeq" id="XP_018014757.1"/>
    </source>
</evidence>
<proteinExistence type="inferred from homology"/>
<evidence type="ECO:0000256" key="2">
    <source>
        <dbReference type="ARBA" id="ARBA00024195"/>
    </source>
</evidence>
<dbReference type="Proteomes" id="UP000694843">
    <property type="component" value="Unplaced"/>
</dbReference>
<dbReference type="InterPro" id="IPR009003">
    <property type="entry name" value="Peptidase_S1_PA"/>
</dbReference>
<dbReference type="GO" id="GO:0006508">
    <property type="term" value="P:proteolysis"/>
    <property type="evidence" value="ECO:0007669"/>
    <property type="project" value="InterPro"/>
</dbReference>
<reference evidence="5" key="1">
    <citation type="submission" date="2025-08" db="UniProtKB">
        <authorList>
            <consortium name="RefSeq"/>
        </authorList>
    </citation>
    <scope>IDENTIFICATION</scope>
    <source>
        <tissue evidence="5">Whole organism</tissue>
    </source>
</reference>
<feature type="domain" description="Peptidase S1" evidence="3">
    <location>
        <begin position="1"/>
        <end position="220"/>
    </location>
</feature>
<dbReference type="InterPro" id="IPR051487">
    <property type="entry name" value="Ser/Thr_Proteases_Immune/Dev"/>
</dbReference>
<evidence type="ECO:0000313" key="4">
    <source>
        <dbReference type="Proteomes" id="UP000694843"/>
    </source>
</evidence>
<dbReference type="RefSeq" id="XP_018014757.1">
    <property type="nucleotide sequence ID" value="XM_018159268.2"/>
</dbReference>
<dbReference type="GO" id="GO:0004252">
    <property type="term" value="F:serine-type endopeptidase activity"/>
    <property type="evidence" value="ECO:0007669"/>
    <property type="project" value="InterPro"/>
</dbReference>
<dbReference type="SMART" id="SM00020">
    <property type="entry name" value="Tryp_SPc"/>
    <property type="match status" value="1"/>
</dbReference>
<dbReference type="PANTHER" id="PTHR24256">
    <property type="entry name" value="TRYPTASE-RELATED"/>
    <property type="match status" value="1"/>
</dbReference>
<dbReference type="InterPro" id="IPR043504">
    <property type="entry name" value="Peptidase_S1_PA_chymotrypsin"/>
</dbReference>
<dbReference type="Pfam" id="PF00089">
    <property type="entry name" value="Trypsin"/>
    <property type="match status" value="1"/>
</dbReference>
<dbReference type="PROSITE" id="PS50240">
    <property type="entry name" value="TRYPSIN_DOM"/>
    <property type="match status" value="1"/>
</dbReference>
<keyword evidence="1" id="KW-1015">Disulfide bond</keyword>
<dbReference type="KEGG" id="hazt:108671699"/>
<dbReference type="Gene3D" id="2.40.10.10">
    <property type="entry name" value="Trypsin-like serine proteases"/>
    <property type="match status" value="1"/>
</dbReference>
<dbReference type="InterPro" id="IPR001254">
    <property type="entry name" value="Trypsin_dom"/>
</dbReference>
<dbReference type="AlphaFoldDB" id="A0A8B7NM75"/>
<sequence>MAGLGQASGQVAASFKSSCTAVLLTEQFLLTDARCLQNNQVNYAVVGYNAGPAAAVYVPIEAQLTPPYYVRGSDHNSVALVKLATNVSFSSNVQPVCVQHPLSHDNSSSLTALSAGYSIDDAGQLQFGTGLEVVGRQINQVCSDSRFVNFNVPPEKYTCASNILACEFLANPPVLLEEEINGGTYLVVGVGGDNSNFCKGDAMAFVRVGEHLAWIKSIAFPQGDPVLTAFG</sequence>
<name>A0A8B7NM75_HYAAZ</name>